<comment type="caution">
    <text evidence="9">The sequence shown here is derived from an EMBL/GenBank/DDBJ whole genome shotgun (WGS) entry which is preliminary data.</text>
</comment>
<evidence type="ECO:0000256" key="5">
    <source>
        <dbReference type="RuleBase" id="RU362125"/>
    </source>
</evidence>
<keyword evidence="3 5" id="KW-0285">Flavoprotein</keyword>
<dbReference type="Gene3D" id="6.10.250.600">
    <property type="match status" value="1"/>
</dbReference>
<gene>
    <name evidence="9" type="ORF">FNM00_03910</name>
</gene>
<keyword evidence="5" id="KW-0560">Oxidoreductase</keyword>
<dbReference type="PROSITE" id="PS00073">
    <property type="entry name" value="ACYL_COA_DH_2"/>
    <property type="match status" value="1"/>
</dbReference>
<dbReference type="EMBL" id="VLNT01000002">
    <property type="protein sequence ID" value="TSD65578.1"/>
    <property type="molecule type" value="Genomic_DNA"/>
</dbReference>
<dbReference type="PANTHER" id="PTHR42707:SF3">
    <property type="entry name" value="ACYL-COA DEHYDROGENASE AIDB-RELATED"/>
    <property type="match status" value="1"/>
</dbReference>
<evidence type="ECO:0000256" key="4">
    <source>
        <dbReference type="ARBA" id="ARBA00022827"/>
    </source>
</evidence>
<reference evidence="9 10" key="1">
    <citation type="submission" date="2019-07" db="EMBL/GenBank/DDBJ databases">
        <authorList>
            <person name="Zhao L.H."/>
        </authorList>
    </citation>
    <scope>NUCLEOTIDE SEQUENCE [LARGE SCALE GENOMIC DNA]</scope>
    <source>
        <strain evidence="9 10">Co35</strain>
    </source>
</reference>
<dbReference type="SUPFAM" id="SSF56645">
    <property type="entry name" value="Acyl-CoA dehydrogenase NM domain-like"/>
    <property type="match status" value="1"/>
</dbReference>
<feature type="domain" description="Acyl-CoA dehydrogenase/oxidase C-terminal" evidence="6">
    <location>
        <begin position="285"/>
        <end position="438"/>
    </location>
</feature>
<dbReference type="Gene3D" id="2.40.110.20">
    <property type="match status" value="1"/>
</dbReference>
<dbReference type="Pfam" id="PF02770">
    <property type="entry name" value="Acyl-CoA_dh_M"/>
    <property type="match status" value="1"/>
</dbReference>
<dbReference type="Pfam" id="PF00441">
    <property type="entry name" value="Acyl-CoA_dh_1"/>
    <property type="match status" value="1"/>
</dbReference>
<comment type="similarity">
    <text evidence="2 5">Belongs to the acyl-CoA dehydrogenase family.</text>
</comment>
<feature type="domain" description="Adaptive response protein AidB N-terminal" evidence="8">
    <location>
        <begin position="11"/>
        <end position="167"/>
    </location>
</feature>
<dbReference type="AlphaFoldDB" id="A0A554SGW0"/>
<dbReference type="InterPro" id="IPR009100">
    <property type="entry name" value="AcylCoA_DH/oxidase_NM_dom_sf"/>
</dbReference>
<evidence type="ECO:0000256" key="1">
    <source>
        <dbReference type="ARBA" id="ARBA00001974"/>
    </source>
</evidence>
<accession>A0A554SGW0</accession>
<keyword evidence="4 5" id="KW-0274">FAD</keyword>
<evidence type="ECO:0000313" key="10">
    <source>
        <dbReference type="Proteomes" id="UP000316988"/>
    </source>
</evidence>
<dbReference type="InterPro" id="IPR009075">
    <property type="entry name" value="AcylCo_DH/oxidase_C"/>
</dbReference>
<evidence type="ECO:0000259" key="8">
    <source>
        <dbReference type="Pfam" id="PF18158"/>
    </source>
</evidence>
<protein>
    <submittedName>
        <fullName evidence="9">DNA alkylation response protein</fullName>
    </submittedName>
</protein>
<name>A0A554SGW0_9ACTN</name>
<keyword evidence="10" id="KW-1185">Reference proteome</keyword>
<dbReference type="InterPro" id="IPR006089">
    <property type="entry name" value="Acyl-CoA_DH_CS"/>
</dbReference>
<evidence type="ECO:0000313" key="9">
    <source>
        <dbReference type="EMBL" id="TSD65578.1"/>
    </source>
</evidence>
<dbReference type="InterPro" id="IPR052904">
    <property type="entry name" value="Acyl-CoA_dehydrogenase-like"/>
</dbReference>
<comment type="cofactor">
    <cofactor evidence="1 5">
        <name>FAD</name>
        <dbReference type="ChEBI" id="CHEBI:57692"/>
    </cofactor>
</comment>
<dbReference type="InterPro" id="IPR036250">
    <property type="entry name" value="AcylCo_DH-like_C"/>
</dbReference>
<evidence type="ECO:0000256" key="2">
    <source>
        <dbReference type="ARBA" id="ARBA00009347"/>
    </source>
</evidence>
<dbReference type="SUPFAM" id="SSF47203">
    <property type="entry name" value="Acyl-CoA dehydrogenase C-terminal domain-like"/>
    <property type="match status" value="1"/>
</dbReference>
<evidence type="ECO:0000259" key="7">
    <source>
        <dbReference type="Pfam" id="PF02770"/>
    </source>
</evidence>
<proteinExistence type="inferred from homology"/>
<dbReference type="Gene3D" id="1.20.140.10">
    <property type="entry name" value="Butyryl-CoA Dehydrogenase, subunit A, domain 3"/>
    <property type="match status" value="1"/>
</dbReference>
<dbReference type="GO" id="GO:0003995">
    <property type="term" value="F:acyl-CoA dehydrogenase activity"/>
    <property type="evidence" value="ECO:0007669"/>
    <property type="project" value="InterPro"/>
</dbReference>
<dbReference type="OrthoDB" id="9771038at2"/>
<evidence type="ECO:0000259" key="6">
    <source>
        <dbReference type="Pfam" id="PF00441"/>
    </source>
</evidence>
<evidence type="ECO:0000256" key="3">
    <source>
        <dbReference type="ARBA" id="ARBA00022630"/>
    </source>
</evidence>
<dbReference type="Proteomes" id="UP000316988">
    <property type="component" value="Unassembled WGS sequence"/>
</dbReference>
<dbReference type="InterPro" id="IPR006091">
    <property type="entry name" value="Acyl-CoA_Oxase/DH_mid-dom"/>
</dbReference>
<dbReference type="PANTHER" id="PTHR42707">
    <property type="entry name" value="ACYL-COA DEHYDROGENASE"/>
    <property type="match status" value="1"/>
</dbReference>
<organism evidence="9 10">
    <name type="scientific">Aeromicrobium piscarium</name>
    <dbReference type="NCBI Taxonomy" id="2590901"/>
    <lineage>
        <taxon>Bacteria</taxon>
        <taxon>Bacillati</taxon>
        <taxon>Actinomycetota</taxon>
        <taxon>Actinomycetes</taxon>
        <taxon>Propionibacteriales</taxon>
        <taxon>Nocardioidaceae</taxon>
        <taxon>Aeromicrobium</taxon>
    </lineage>
</organism>
<sequence length="547" mass="59497">MTMSRTHEVLNQSPPRVDVNEYTANTALVEAVARYDADWAHDALVEAGALVGRADFQHDAEIANTITPVHHSHDRWGHRVDEIEFHPAYHRIFGEAIARGAHTSCWTEDRKGAHVARAAMFMQFGQIESGHSCPVSMTHAVVPSLQLAEAPLREFWLPKVFATSYDPELRDPATKASAVFGMAMTEKQGGSDVRANTTRAVPAADGTWRITGHKWFCSAPQSDAFLMLARTESGLSCFLVPRVLPGGELNRFFVQRLKNKLGNKSNASSEIEVDEATGWLVGDEGRGVRTIIEMVNQTRLDCIFGSASGMRQSVAEAAWHAAHRRAFGATLIDQPAMEQVIADLHLEAEAATWTAMRMAAAFDAADEQSTAFARLGTAVAKYWICKRGPHHAYEAMECLGGNGYTEDFPLARRYREQPVMAIWEGSGNVIALDVLRAMAREPHAVEAFVDEVSRARGASAGFDAHLDRMGALLGHAAQDPAAAPAFARRVVESMALALQGSVLLREAPTAVADAFVAGRLGDDRSFEYGGLPDGVDTTALVARAQPR</sequence>
<dbReference type="Pfam" id="PF18158">
    <property type="entry name" value="AidB_N"/>
    <property type="match status" value="1"/>
</dbReference>
<feature type="domain" description="Acyl-CoA oxidase/dehydrogenase middle" evidence="7">
    <location>
        <begin position="181"/>
        <end position="274"/>
    </location>
</feature>
<dbReference type="InterPro" id="IPR041504">
    <property type="entry name" value="AidB_N"/>
</dbReference>